<name>A0A175A8Z8_9FIRM</name>
<reference evidence="2 3" key="1">
    <citation type="submission" date="2015-09" db="EMBL/GenBank/DDBJ databases">
        <authorList>
            <consortium name="Pathogen Informatics"/>
        </authorList>
    </citation>
    <scope>NUCLEOTIDE SEQUENCE [LARGE SCALE GENOMIC DNA]</scope>
    <source>
        <strain evidence="2 3">2789STDY5834889</strain>
    </source>
</reference>
<dbReference type="PANTHER" id="PTHR33498">
    <property type="entry name" value="TRANSPOSASE FOR INSERTION SEQUENCE ELEMENT IS1557"/>
    <property type="match status" value="1"/>
</dbReference>
<dbReference type="RefSeq" id="WP_081021361.1">
    <property type="nucleotide sequence ID" value="NZ_CZBX01000022.1"/>
</dbReference>
<protein>
    <submittedName>
        <fullName evidence="2">Transposase and inactivated derivatives</fullName>
    </submittedName>
</protein>
<dbReference type="OrthoDB" id="287363at2"/>
<accession>A0A175A8Z8</accession>
<gene>
    <name evidence="2" type="ORF">ERS852502_02837</name>
</gene>
<dbReference type="Proteomes" id="UP000078383">
    <property type="component" value="Unassembled WGS sequence"/>
</dbReference>
<dbReference type="Pfam" id="PF01610">
    <property type="entry name" value="DDE_Tnp_ISL3"/>
    <property type="match status" value="1"/>
</dbReference>
<evidence type="ECO:0000313" key="3">
    <source>
        <dbReference type="Proteomes" id="UP000078383"/>
    </source>
</evidence>
<dbReference type="EMBL" id="CZBX01000022">
    <property type="protein sequence ID" value="CUQ93238.1"/>
    <property type="molecule type" value="Genomic_DNA"/>
</dbReference>
<evidence type="ECO:0000259" key="1">
    <source>
        <dbReference type="Pfam" id="PF01610"/>
    </source>
</evidence>
<dbReference type="InterPro" id="IPR047951">
    <property type="entry name" value="Transpos_ISL3"/>
</dbReference>
<dbReference type="InterPro" id="IPR002560">
    <property type="entry name" value="Transposase_DDE"/>
</dbReference>
<evidence type="ECO:0000313" key="2">
    <source>
        <dbReference type="EMBL" id="CUQ93238.1"/>
    </source>
</evidence>
<organism evidence="2 3">
    <name type="scientific">[Ruminococcus] torques</name>
    <dbReference type="NCBI Taxonomy" id="33039"/>
    <lineage>
        <taxon>Bacteria</taxon>
        <taxon>Bacillati</taxon>
        <taxon>Bacillota</taxon>
        <taxon>Clostridia</taxon>
        <taxon>Lachnospirales</taxon>
        <taxon>Lachnospiraceae</taxon>
        <taxon>Mediterraneibacter</taxon>
    </lineage>
</organism>
<sequence length="142" mass="16743">MYGQGYQNKSDRIILDKGLSDVKTITKTQYEQVLKTYPVITELYAAIKEFYEILYSRRDERLETWLEKIENFNIPELQTYVNGIRIDINAVKNGIKLKYNNGLAEGSVNKIKVIKRIMYGRNSFDLLKAKVLLHEHFRCEFN</sequence>
<feature type="domain" description="Transposase IS204/IS1001/IS1096/IS1165 DDE" evidence="1">
    <location>
        <begin position="9"/>
        <end position="130"/>
    </location>
</feature>
<dbReference type="AlphaFoldDB" id="A0A175A8Z8"/>
<dbReference type="PANTHER" id="PTHR33498:SF1">
    <property type="entry name" value="TRANSPOSASE FOR INSERTION SEQUENCE ELEMENT IS1557"/>
    <property type="match status" value="1"/>
</dbReference>
<proteinExistence type="predicted"/>